<gene>
    <name evidence="2" type="ORF">BS47DRAFT_1345156</name>
</gene>
<keyword evidence="3" id="KW-1185">Reference proteome</keyword>
<organism evidence="2 3">
    <name type="scientific">Hydnum rufescens UP504</name>
    <dbReference type="NCBI Taxonomy" id="1448309"/>
    <lineage>
        <taxon>Eukaryota</taxon>
        <taxon>Fungi</taxon>
        <taxon>Dikarya</taxon>
        <taxon>Basidiomycota</taxon>
        <taxon>Agaricomycotina</taxon>
        <taxon>Agaricomycetes</taxon>
        <taxon>Cantharellales</taxon>
        <taxon>Hydnaceae</taxon>
        <taxon>Hydnum</taxon>
    </lineage>
</organism>
<protein>
    <submittedName>
        <fullName evidence="2">Uncharacterized protein</fullName>
    </submittedName>
</protein>
<evidence type="ECO:0000256" key="1">
    <source>
        <dbReference type="SAM" id="MobiDB-lite"/>
    </source>
</evidence>
<comment type="caution">
    <text evidence="2">The sequence shown here is derived from an EMBL/GenBank/DDBJ whole genome shotgun (WGS) entry which is preliminary data.</text>
</comment>
<dbReference type="AlphaFoldDB" id="A0A9P6DWG3"/>
<proteinExistence type="predicted"/>
<reference evidence="2" key="1">
    <citation type="journal article" date="2020" name="Nat. Commun.">
        <title>Large-scale genome sequencing of mycorrhizal fungi provides insights into the early evolution of symbiotic traits.</title>
        <authorList>
            <person name="Miyauchi S."/>
            <person name="Kiss E."/>
            <person name="Kuo A."/>
            <person name="Drula E."/>
            <person name="Kohler A."/>
            <person name="Sanchez-Garcia M."/>
            <person name="Morin E."/>
            <person name="Andreopoulos B."/>
            <person name="Barry K.W."/>
            <person name="Bonito G."/>
            <person name="Buee M."/>
            <person name="Carver A."/>
            <person name="Chen C."/>
            <person name="Cichocki N."/>
            <person name="Clum A."/>
            <person name="Culley D."/>
            <person name="Crous P.W."/>
            <person name="Fauchery L."/>
            <person name="Girlanda M."/>
            <person name="Hayes R.D."/>
            <person name="Keri Z."/>
            <person name="LaButti K."/>
            <person name="Lipzen A."/>
            <person name="Lombard V."/>
            <person name="Magnuson J."/>
            <person name="Maillard F."/>
            <person name="Murat C."/>
            <person name="Nolan M."/>
            <person name="Ohm R.A."/>
            <person name="Pangilinan J."/>
            <person name="Pereira M.F."/>
            <person name="Perotto S."/>
            <person name="Peter M."/>
            <person name="Pfister S."/>
            <person name="Riley R."/>
            <person name="Sitrit Y."/>
            <person name="Stielow J.B."/>
            <person name="Szollosi G."/>
            <person name="Zifcakova L."/>
            <person name="Stursova M."/>
            <person name="Spatafora J.W."/>
            <person name="Tedersoo L."/>
            <person name="Vaario L.M."/>
            <person name="Yamada A."/>
            <person name="Yan M."/>
            <person name="Wang P."/>
            <person name="Xu J."/>
            <person name="Bruns T."/>
            <person name="Baldrian P."/>
            <person name="Vilgalys R."/>
            <person name="Dunand C."/>
            <person name="Henrissat B."/>
            <person name="Grigoriev I.V."/>
            <person name="Hibbett D."/>
            <person name="Nagy L.G."/>
            <person name="Martin F.M."/>
        </authorList>
    </citation>
    <scope>NUCLEOTIDE SEQUENCE</scope>
    <source>
        <strain evidence="2">UP504</strain>
    </source>
</reference>
<evidence type="ECO:0000313" key="3">
    <source>
        <dbReference type="Proteomes" id="UP000886523"/>
    </source>
</evidence>
<sequence>MSPPWPPTPTASPSPSPPLPVSGTHESVERQGIGGKLTYREVLVPWHDREHGRSRGEILIGLENVAER</sequence>
<feature type="non-terminal residue" evidence="2">
    <location>
        <position position="1"/>
    </location>
</feature>
<feature type="compositionally biased region" description="Pro residues" evidence="1">
    <location>
        <begin position="1"/>
        <end position="20"/>
    </location>
</feature>
<name>A0A9P6DWG3_9AGAM</name>
<dbReference type="Proteomes" id="UP000886523">
    <property type="component" value="Unassembled WGS sequence"/>
</dbReference>
<feature type="region of interest" description="Disordered" evidence="1">
    <location>
        <begin position="1"/>
        <end position="33"/>
    </location>
</feature>
<accession>A0A9P6DWG3</accession>
<evidence type="ECO:0000313" key="2">
    <source>
        <dbReference type="EMBL" id="KAF9512725.1"/>
    </source>
</evidence>
<dbReference type="EMBL" id="MU128983">
    <property type="protein sequence ID" value="KAF9512725.1"/>
    <property type="molecule type" value="Genomic_DNA"/>
</dbReference>